<dbReference type="AlphaFoldDB" id="K0YX89"/>
<feature type="region of interest" description="Disordered" evidence="1">
    <location>
        <begin position="1"/>
        <end position="26"/>
    </location>
</feature>
<accession>K0YX89</accession>
<dbReference type="PATRIC" id="fig|742818.3.peg.909"/>
<keyword evidence="3" id="KW-1185">Reference proteome</keyword>
<organism evidence="2 3">
    <name type="scientific">Slackia piriformis YIT 12062</name>
    <dbReference type="NCBI Taxonomy" id="742818"/>
    <lineage>
        <taxon>Bacteria</taxon>
        <taxon>Bacillati</taxon>
        <taxon>Actinomycetota</taxon>
        <taxon>Coriobacteriia</taxon>
        <taxon>Eggerthellales</taxon>
        <taxon>Eggerthellaceae</taxon>
        <taxon>Slackia</taxon>
    </lineage>
</organism>
<reference evidence="2 3" key="1">
    <citation type="submission" date="2012-08" db="EMBL/GenBank/DDBJ databases">
        <title>The Genome Sequence of Slackia piriformis YIT 12062.</title>
        <authorList>
            <consortium name="The Broad Institute Genome Sequencing Platform"/>
            <person name="Earl A."/>
            <person name="Ward D."/>
            <person name="Feldgarden M."/>
            <person name="Gevers D."/>
            <person name="Morotomi M."/>
            <person name="Walker B."/>
            <person name="Young S.K."/>
            <person name="Zeng Q."/>
            <person name="Gargeya S."/>
            <person name="Fitzgerald M."/>
            <person name="Haas B."/>
            <person name="Abouelleil A."/>
            <person name="Alvarado L."/>
            <person name="Arachchi H.M."/>
            <person name="Berlin A.M."/>
            <person name="Chapman S.B."/>
            <person name="Goldberg J."/>
            <person name="Griggs A."/>
            <person name="Gujja S."/>
            <person name="Hansen M."/>
            <person name="Howarth C."/>
            <person name="Imamovic A."/>
            <person name="Larimer J."/>
            <person name="McCowen C."/>
            <person name="Montmayeur A."/>
            <person name="Murphy C."/>
            <person name="Neiman D."/>
            <person name="Pearson M."/>
            <person name="Priest M."/>
            <person name="Roberts A."/>
            <person name="Saif S."/>
            <person name="Shea T."/>
            <person name="Sisk P."/>
            <person name="Sykes S."/>
            <person name="Wortman J."/>
            <person name="Nusbaum C."/>
            <person name="Birren B."/>
        </authorList>
    </citation>
    <scope>NUCLEOTIDE SEQUENCE [LARGE SCALE GENOMIC DNA]</scope>
    <source>
        <strain evidence="2 3">YIT 12062</strain>
    </source>
</reference>
<protein>
    <submittedName>
        <fullName evidence="2">Uncharacterized protein</fullName>
    </submittedName>
</protein>
<dbReference type="RefSeq" id="WP_009139074.1">
    <property type="nucleotide sequence ID" value="NZ_JH815198.1"/>
</dbReference>
<dbReference type="eggNOG" id="COG0464">
    <property type="taxonomic scope" value="Bacteria"/>
</dbReference>
<dbReference type="HOGENOM" id="CLU_529698_0_0_11"/>
<evidence type="ECO:0000256" key="1">
    <source>
        <dbReference type="SAM" id="MobiDB-lite"/>
    </source>
</evidence>
<evidence type="ECO:0000313" key="3">
    <source>
        <dbReference type="Proteomes" id="UP000006069"/>
    </source>
</evidence>
<name>K0YX89_9ACTN</name>
<evidence type="ECO:0000313" key="2">
    <source>
        <dbReference type="EMBL" id="EJZ84144.1"/>
    </source>
</evidence>
<feature type="compositionally biased region" description="Basic and acidic residues" evidence="1">
    <location>
        <begin position="14"/>
        <end position="26"/>
    </location>
</feature>
<gene>
    <name evidence="2" type="ORF">HMPREF9451_00857</name>
</gene>
<dbReference type="Proteomes" id="UP000006069">
    <property type="component" value="Unassembled WGS sequence"/>
</dbReference>
<dbReference type="InParanoid" id="K0YX89"/>
<comment type="caution">
    <text evidence="2">The sequence shown here is derived from an EMBL/GenBank/DDBJ whole genome shotgun (WGS) entry which is preliminary data.</text>
</comment>
<dbReference type="OrthoDB" id="3169849at2"/>
<feature type="compositionally biased region" description="Low complexity" evidence="1">
    <location>
        <begin position="198"/>
        <end position="222"/>
    </location>
</feature>
<feature type="region of interest" description="Disordered" evidence="1">
    <location>
        <begin position="153"/>
        <end position="236"/>
    </location>
</feature>
<dbReference type="EMBL" id="ADMD01000006">
    <property type="protein sequence ID" value="EJZ84144.1"/>
    <property type="molecule type" value="Genomic_DNA"/>
</dbReference>
<proteinExistence type="predicted"/>
<sequence length="559" mass="60868">MLGPNDNEANIADQYHEGDSPRHNHDGYMKAAREAYTSGDRVLAMHLYLSAYEEACGKSPLPDMEAVSALKEAWRVASELRERSIAEYIFDKLEAHLSSEEVESCARDLQSMALDKLSELGISRADLEGMADMISEEIGATAHISGITPIATSVRVHPGPGPADALRLDASHDGAPSHAQQAAVQDEASDSPVHSDDAAQPPFSESSSASPASVSPDAASSAGTSAGERSGEEPPRLKSAYPLLFDDLVGFDAVIDDMRAFGIGVKQDEEYRLLVDTLRERHGIDGLSAAGSIVFRTSSREDASMFMAAVAGELGLPVLRVQMQPGPQGMPVLCVTTAADRPMRMGPNKLSLDAPSVLILEDYDLWGAPLMEAASAVEGENIMLASMSRAAREAFTLIASAVGNPDIYVLASMSGDSSDQGFLYDLMEPMNIVDIYLPDELERRQIWNAIAHDHPSVRELDLSRLTRFSRNLSRFDIVAAGREAVEDAYRQSLKARRYVSVSQSMMFEHVANFQPLESEEYRFLEEAVVTDFKSGLDDLLEDMFERDSTQEPLEEGNEA</sequence>